<evidence type="ECO:0000256" key="8">
    <source>
        <dbReference type="RuleBase" id="RU361259"/>
    </source>
</evidence>
<organism evidence="10 11">
    <name type="scientific">Legionella wadsworthii</name>
    <dbReference type="NCBI Taxonomy" id="28088"/>
    <lineage>
        <taxon>Bacteria</taxon>
        <taxon>Pseudomonadati</taxon>
        <taxon>Pseudomonadota</taxon>
        <taxon>Gammaproteobacteria</taxon>
        <taxon>Legionellales</taxon>
        <taxon>Legionellaceae</taxon>
        <taxon>Legionella</taxon>
    </lineage>
</organism>
<evidence type="ECO:0000313" key="10">
    <source>
        <dbReference type="EMBL" id="STY29040.1"/>
    </source>
</evidence>
<dbReference type="SUPFAM" id="SSF53448">
    <property type="entry name" value="Nucleotide-diphospho-sugar transferases"/>
    <property type="match status" value="1"/>
</dbReference>
<evidence type="ECO:0000313" key="11">
    <source>
        <dbReference type="Proteomes" id="UP000255297"/>
    </source>
</evidence>
<dbReference type="PANTHER" id="PTHR43197">
    <property type="entry name" value="UTP--GLUCOSE-1-PHOSPHATE URIDYLYLTRANSFERASE"/>
    <property type="match status" value="1"/>
</dbReference>
<dbReference type="AlphaFoldDB" id="A0A378LRN9"/>
<dbReference type="STRING" id="1122170.GCA_000701265_01802"/>
<accession>A0A378LRN9</accession>
<dbReference type="InterPro" id="IPR005835">
    <property type="entry name" value="NTP_transferase_dom"/>
</dbReference>
<keyword evidence="4 8" id="KW-0808">Transferase</keyword>
<dbReference type="OrthoDB" id="9803306at2"/>
<dbReference type="Pfam" id="PF00483">
    <property type="entry name" value="NTP_transferase"/>
    <property type="match status" value="1"/>
</dbReference>
<dbReference type="PANTHER" id="PTHR43197:SF1">
    <property type="entry name" value="UTP--GLUCOSE-1-PHOSPHATE URIDYLYLTRANSFERASE"/>
    <property type="match status" value="1"/>
</dbReference>
<evidence type="ECO:0000256" key="2">
    <source>
        <dbReference type="ARBA" id="ARBA00012415"/>
    </source>
</evidence>
<comment type="similarity">
    <text evidence="1 8">Belongs to the UDPGP type 2 family.</text>
</comment>
<evidence type="ECO:0000256" key="6">
    <source>
        <dbReference type="ARBA" id="ARBA00037294"/>
    </source>
</evidence>
<keyword evidence="5 8" id="KW-0548">Nucleotidyltransferase</keyword>
<dbReference type="Proteomes" id="UP000255297">
    <property type="component" value="Unassembled WGS sequence"/>
</dbReference>
<proteinExistence type="inferred from homology"/>
<dbReference type="InterPro" id="IPR005771">
    <property type="entry name" value="GalU_uridylyltTrfase_bac/arc"/>
</dbReference>
<keyword evidence="11" id="KW-1185">Reference proteome</keyword>
<dbReference type="GO" id="GO:0003983">
    <property type="term" value="F:UTP:glucose-1-phosphate uridylyltransferase activity"/>
    <property type="evidence" value="ECO:0007669"/>
    <property type="project" value="UniProtKB-EC"/>
</dbReference>
<dbReference type="InterPro" id="IPR029044">
    <property type="entry name" value="Nucleotide-diphossugar_trans"/>
</dbReference>
<comment type="catalytic activity">
    <reaction evidence="7 8">
        <text>alpha-D-glucose 1-phosphate + UTP + H(+) = UDP-alpha-D-glucose + diphosphate</text>
        <dbReference type="Rhea" id="RHEA:19889"/>
        <dbReference type="ChEBI" id="CHEBI:15378"/>
        <dbReference type="ChEBI" id="CHEBI:33019"/>
        <dbReference type="ChEBI" id="CHEBI:46398"/>
        <dbReference type="ChEBI" id="CHEBI:58601"/>
        <dbReference type="ChEBI" id="CHEBI:58885"/>
        <dbReference type="EC" id="2.7.7.9"/>
    </reaction>
</comment>
<evidence type="ECO:0000256" key="4">
    <source>
        <dbReference type="ARBA" id="ARBA00022679"/>
    </source>
</evidence>
<dbReference type="NCBIfam" id="TIGR01099">
    <property type="entry name" value="galU"/>
    <property type="match status" value="1"/>
</dbReference>
<dbReference type="RefSeq" id="WP_031567257.1">
    <property type="nucleotide sequence ID" value="NZ_CAAAIS010000008.1"/>
</dbReference>
<evidence type="ECO:0000256" key="3">
    <source>
        <dbReference type="ARBA" id="ARBA00019048"/>
    </source>
</evidence>
<comment type="function">
    <text evidence="6">May play a role in stationary phase survival.</text>
</comment>
<evidence type="ECO:0000256" key="5">
    <source>
        <dbReference type="ARBA" id="ARBA00022695"/>
    </source>
</evidence>
<evidence type="ECO:0000259" key="9">
    <source>
        <dbReference type="Pfam" id="PF00483"/>
    </source>
</evidence>
<reference evidence="10 11" key="1">
    <citation type="submission" date="2018-06" db="EMBL/GenBank/DDBJ databases">
        <authorList>
            <consortium name="Pathogen Informatics"/>
            <person name="Doyle S."/>
        </authorList>
    </citation>
    <scope>NUCLEOTIDE SEQUENCE [LARGE SCALE GENOMIC DNA]</scope>
    <source>
        <strain evidence="10 11">NCTC11532</strain>
    </source>
</reference>
<evidence type="ECO:0000256" key="7">
    <source>
        <dbReference type="ARBA" id="ARBA00048128"/>
    </source>
</evidence>
<feature type="domain" description="Nucleotidyl transferase" evidence="9">
    <location>
        <begin position="12"/>
        <end position="269"/>
    </location>
</feature>
<dbReference type="GO" id="GO:0006011">
    <property type="term" value="P:UDP-alpha-D-glucose metabolic process"/>
    <property type="evidence" value="ECO:0007669"/>
    <property type="project" value="InterPro"/>
</dbReference>
<dbReference type="EC" id="2.7.7.9" evidence="2 8"/>
<dbReference type="EMBL" id="UGPB01000001">
    <property type="protein sequence ID" value="STY29040.1"/>
    <property type="molecule type" value="Genomic_DNA"/>
</dbReference>
<dbReference type="CDD" id="cd02541">
    <property type="entry name" value="UGPase_prokaryotic"/>
    <property type="match status" value="1"/>
</dbReference>
<name>A0A378LRN9_9GAMM</name>
<evidence type="ECO:0000256" key="1">
    <source>
        <dbReference type="ARBA" id="ARBA00006890"/>
    </source>
</evidence>
<dbReference type="Gene3D" id="3.90.550.10">
    <property type="entry name" value="Spore Coat Polysaccharide Biosynthesis Protein SpsA, Chain A"/>
    <property type="match status" value="1"/>
</dbReference>
<sequence>MLNNLKKAVFPVAGLGSRFLPATKANPKEMLPIIDKPIIQYAVEEAIAAGFKEMIFITNGSKRAIEDHFDMNFELETRLEQQNKQVLLQKTKNILPPDIQCIYLRQAEPNGLGDAVLQAKSVIGNEPFAVILPDDLILTLEKNCLQQMVELFAQTQTNIIAVEEIDSKDIQKYGVVDPTKKINSSTYFIKGIVEKPIPEHAPSNLGVVGRYIFTPDIFASIENTKCGNGGEIQLTDAIADLLKKQETYAFKFEGNRYDCGDKLGYLKATIKSALAHKELSASFKKYLCSIYSEIASLL</sequence>
<protein>
    <recommendedName>
        <fullName evidence="3 8">UTP--glucose-1-phosphate uridylyltransferase</fullName>
        <ecNumber evidence="2 8">2.7.7.9</ecNumber>
    </recommendedName>
    <alternativeName>
        <fullName evidence="8">UDP-glucose pyrophosphorylase</fullName>
    </alternativeName>
</protein>
<gene>
    <name evidence="10" type="primary">galU_2</name>
    <name evidence="10" type="ORF">NCTC11532_01217</name>
</gene>